<dbReference type="Proteomes" id="UP001442364">
    <property type="component" value="Unassembled WGS sequence"/>
</dbReference>
<evidence type="ECO:0000256" key="1">
    <source>
        <dbReference type="SAM" id="Phobius"/>
    </source>
</evidence>
<keyword evidence="1" id="KW-0472">Membrane</keyword>
<accession>A0ABV1BU76</accession>
<proteinExistence type="predicted"/>
<keyword evidence="1" id="KW-1133">Transmembrane helix</keyword>
<feature type="transmembrane region" description="Helical" evidence="1">
    <location>
        <begin position="7"/>
        <end position="26"/>
    </location>
</feature>
<keyword evidence="1" id="KW-0812">Transmembrane</keyword>
<gene>
    <name evidence="2" type="ORF">WMO14_03975</name>
</gene>
<organism evidence="2 3">
    <name type="scientific">[Lactobacillus] rogosae</name>
    <dbReference type="NCBI Taxonomy" id="706562"/>
    <lineage>
        <taxon>Bacteria</taxon>
        <taxon>Bacillati</taxon>
        <taxon>Bacillota</taxon>
        <taxon>Clostridia</taxon>
        <taxon>Lachnospirales</taxon>
        <taxon>Lachnospiraceae</taxon>
        <taxon>Lachnospira</taxon>
    </lineage>
</organism>
<reference evidence="2 3" key="1">
    <citation type="submission" date="2024-03" db="EMBL/GenBank/DDBJ databases">
        <title>Human intestinal bacterial collection.</title>
        <authorList>
            <person name="Pauvert C."/>
            <person name="Hitch T.C.A."/>
            <person name="Clavel T."/>
        </authorList>
    </citation>
    <scope>NUCLEOTIDE SEQUENCE [LARGE SCALE GENOMIC DNA]</scope>
    <source>
        <strain evidence="2 3">CLA-AA-H255</strain>
    </source>
</reference>
<feature type="transmembrane region" description="Helical" evidence="1">
    <location>
        <begin position="38"/>
        <end position="56"/>
    </location>
</feature>
<evidence type="ECO:0000313" key="3">
    <source>
        <dbReference type="Proteomes" id="UP001442364"/>
    </source>
</evidence>
<feature type="transmembrane region" description="Helical" evidence="1">
    <location>
        <begin position="87"/>
        <end position="106"/>
    </location>
</feature>
<dbReference type="RefSeq" id="WP_055174078.1">
    <property type="nucleotide sequence ID" value="NZ_DAWDAH010000001.1"/>
</dbReference>
<dbReference type="EMBL" id="JBBMER010000002">
    <property type="protein sequence ID" value="MEQ2379044.1"/>
    <property type="molecule type" value="Genomic_DNA"/>
</dbReference>
<protein>
    <submittedName>
        <fullName evidence="2">CvpA family protein</fullName>
    </submittedName>
</protein>
<comment type="caution">
    <text evidence="2">The sequence shown here is derived from an EMBL/GenBank/DDBJ whole genome shotgun (WGS) entry which is preliminary data.</text>
</comment>
<sequence length="576" mass="65077">MKKVSNGLKLIMAFVVIVVAAVYYYIKLPAINIHSQGFWGFIIFVMIIITIAQWIMNHKEGSTRYKDINNNTIKVPHFEFKTKAGSIIFKVLLNVTIAFVVVYVVGNVLSSPIINAAKYRNLLTVENRSFTDDIREVSYDQIPLLDKESASIIGTRVMGTMVDMVSQYEVADMYSQINYKEKPVRVTPLEYGNLIKWFANYKKGIPAYIRIDMTTQEAECVRLSEGIKYSESDHFSRYIYRHLRFAYPTYIFDSINFEIDDEGTPYWVCPVKKFNIGLFGGQTVGRVVLCNAVTGEMTDYKVEDVPTWVDKVYSAELLIDLYDYNGSLKHGFINSILSQRDCLKTTDGYNYIALEDDVWVYTGITSVGQDNSNVGFVLMNQRTMETRYYEVSGAEEYSAMDSAKGRVQNLGYKATFPLLINVSGQPTYFMALKDDAGLVKCYAMLNIEKYQNVAIGDSVLQCESNYIQLLKDNGIVDKSTQEITNTESVTGVISKIMPVVADGNTHMYIMLDGHNDIYDVNAADNIDIIRYEAGMNIKLEYIKAGNVNTVTSIIRNTDGMGVSYKAVVPDNAVICY</sequence>
<name>A0ABV1BU76_9FIRM</name>
<keyword evidence="3" id="KW-1185">Reference proteome</keyword>
<evidence type="ECO:0000313" key="2">
    <source>
        <dbReference type="EMBL" id="MEQ2379044.1"/>
    </source>
</evidence>